<evidence type="ECO:0000313" key="2">
    <source>
        <dbReference type="Proteomes" id="UP000004407"/>
    </source>
</evidence>
<dbReference type="PATRIC" id="fig|1002367.3.peg.41"/>
<comment type="caution">
    <text evidence="1">The sequence shown here is derived from an EMBL/GenBank/DDBJ whole genome shotgun (WGS) entry which is preliminary data.</text>
</comment>
<evidence type="ECO:0000313" key="1">
    <source>
        <dbReference type="EMBL" id="EHJ42131.1"/>
    </source>
</evidence>
<dbReference type="AlphaFoldDB" id="G6ATX2"/>
<gene>
    <name evidence="1" type="ORF">HMPREF0673_00056</name>
</gene>
<dbReference type="HOGENOM" id="CLU_3156402_0_0_10"/>
<dbReference type="EMBL" id="AFZZ01000015">
    <property type="protein sequence ID" value="EHJ42131.1"/>
    <property type="molecule type" value="Genomic_DNA"/>
</dbReference>
<organism evidence="1 2">
    <name type="scientific">Leyella stercorea DSM 18206</name>
    <dbReference type="NCBI Taxonomy" id="1002367"/>
    <lineage>
        <taxon>Bacteria</taxon>
        <taxon>Pseudomonadati</taxon>
        <taxon>Bacteroidota</taxon>
        <taxon>Bacteroidia</taxon>
        <taxon>Bacteroidales</taxon>
        <taxon>Prevotellaceae</taxon>
        <taxon>Leyella</taxon>
    </lineage>
</organism>
<proteinExistence type="predicted"/>
<sequence length="48" mass="5252">MMVRVMFDNPTADSTARVLPLKSAALALRLPTSSIYSVGLCNGWIQKK</sequence>
<reference evidence="1 2" key="1">
    <citation type="submission" date="2011-08" db="EMBL/GenBank/DDBJ databases">
        <authorList>
            <person name="Weinstock G."/>
            <person name="Sodergren E."/>
            <person name="Clifton S."/>
            <person name="Fulton L."/>
            <person name="Fulton B."/>
            <person name="Courtney L."/>
            <person name="Fronick C."/>
            <person name="Harrison M."/>
            <person name="Strong C."/>
            <person name="Farmer C."/>
            <person name="Delahaunty K."/>
            <person name="Markovic C."/>
            <person name="Hall O."/>
            <person name="Minx P."/>
            <person name="Tomlinson C."/>
            <person name="Mitreva M."/>
            <person name="Hou S."/>
            <person name="Chen J."/>
            <person name="Wollam A."/>
            <person name="Pepin K.H."/>
            <person name="Johnson M."/>
            <person name="Bhonagiri V."/>
            <person name="Zhang X."/>
            <person name="Suruliraj S."/>
            <person name="Warren W."/>
            <person name="Chinwalla A."/>
            <person name="Mardis E.R."/>
            <person name="Wilson R.K."/>
        </authorList>
    </citation>
    <scope>NUCLEOTIDE SEQUENCE [LARGE SCALE GENOMIC DNA]</scope>
    <source>
        <strain evidence="1 2">DSM 18206</strain>
    </source>
</reference>
<dbReference type="Proteomes" id="UP000004407">
    <property type="component" value="Unassembled WGS sequence"/>
</dbReference>
<name>G6ATX2_9BACT</name>
<accession>G6ATX2</accession>
<protein>
    <submittedName>
        <fullName evidence="1">Uncharacterized protein</fullName>
    </submittedName>
</protein>